<accession>A0A6A4SRH4</accession>
<reference evidence="1 2" key="1">
    <citation type="submission" date="2019-06" db="EMBL/GenBank/DDBJ databases">
        <title>Draft genomes of female and male turbot (Scophthalmus maximus).</title>
        <authorList>
            <person name="Xu H."/>
            <person name="Xu X.-W."/>
            <person name="Shao C."/>
            <person name="Chen S."/>
        </authorList>
    </citation>
    <scope>NUCLEOTIDE SEQUENCE [LARGE SCALE GENOMIC DNA]</scope>
    <source>
        <strain evidence="1">Ysfricsl-2016a</strain>
        <tissue evidence="1">Blood</tissue>
    </source>
</reference>
<proteinExistence type="predicted"/>
<evidence type="ECO:0000313" key="1">
    <source>
        <dbReference type="EMBL" id="KAF0035997.1"/>
    </source>
</evidence>
<dbReference type="Proteomes" id="UP000438429">
    <property type="component" value="Unassembled WGS sequence"/>
</dbReference>
<name>A0A6A4SRH4_SCOMX</name>
<sequence>MLRARLKSKPHNLITDVRPRQEEASEKTSTAELFTDLRFLPVVPFARGYVDLQSLEDLGTHLSTMLPEYAGITGFYWHFDSVWPSQSVNPSRLQLLSTVEQQDAKTFSEPPLISSDAGYVTRAASSFSRRRNLVNDDCGSEKQKSDPLVFLIFRSFIFAFGAF</sequence>
<gene>
    <name evidence="1" type="ORF">F2P81_011309</name>
</gene>
<comment type="caution">
    <text evidence="1">The sequence shown here is derived from an EMBL/GenBank/DDBJ whole genome shotgun (WGS) entry which is preliminary data.</text>
</comment>
<evidence type="ECO:0000313" key="2">
    <source>
        <dbReference type="Proteomes" id="UP000438429"/>
    </source>
</evidence>
<protein>
    <submittedName>
        <fullName evidence="1">Uncharacterized protein</fullName>
    </submittedName>
</protein>
<dbReference type="EMBL" id="VEVO01000010">
    <property type="protein sequence ID" value="KAF0035997.1"/>
    <property type="molecule type" value="Genomic_DNA"/>
</dbReference>
<dbReference type="AlphaFoldDB" id="A0A6A4SRH4"/>
<organism evidence="1 2">
    <name type="scientific">Scophthalmus maximus</name>
    <name type="common">Turbot</name>
    <name type="synonym">Psetta maxima</name>
    <dbReference type="NCBI Taxonomy" id="52904"/>
    <lineage>
        <taxon>Eukaryota</taxon>
        <taxon>Metazoa</taxon>
        <taxon>Chordata</taxon>
        <taxon>Craniata</taxon>
        <taxon>Vertebrata</taxon>
        <taxon>Euteleostomi</taxon>
        <taxon>Actinopterygii</taxon>
        <taxon>Neopterygii</taxon>
        <taxon>Teleostei</taxon>
        <taxon>Neoteleostei</taxon>
        <taxon>Acanthomorphata</taxon>
        <taxon>Carangaria</taxon>
        <taxon>Pleuronectiformes</taxon>
        <taxon>Pleuronectoidei</taxon>
        <taxon>Scophthalmidae</taxon>
        <taxon>Scophthalmus</taxon>
    </lineage>
</organism>